<proteinExistence type="predicted"/>
<dbReference type="GeneID" id="5983080"/>
<evidence type="ECO:0000313" key="3">
    <source>
        <dbReference type="Proteomes" id="UP000001055"/>
    </source>
</evidence>
<sequence length="164" mass="19146">MVDERKTLNDTTAGKGARADIIEEQIRVKKTIAGVRYAQREALQAQNFDASLAHKGRDDTNNIIELDKAIERIKMNNEKLIEQKHEKLTNNLVTRHKKEVRRLQRENGKREEDLKRERKANEENLENMKRHTAVIEQGLTKLQFRQKLVKTPVFTNNITFSAMI</sequence>
<protein>
    <submittedName>
        <fullName evidence="2">Uncharacterized protein</fullName>
    </submittedName>
</protein>
<evidence type="ECO:0000256" key="1">
    <source>
        <dbReference type="SAM" id="MobiDB-lite"/>
    </source>
</evidence>
<evidence type="ECO:0000313" key="2">
    <source>
        <dbReference type="EMBL" id="EAT76598.2"/>
    </source>
</evidence>
<dbReference type="RefSeq" id="XP_001806150.1">
    <property type="nucleotide sequence ID" value="XM_001806098.1"/>
</dbReference>
<gene>
    <name evidence="2" type="ORF">SNOG_16019</name>
</gene>
<dbReference type="InParanoid" id="Q0TWT9"/>
<dbReference type="KEGG" id="pno:SNOG_16019"/>
<dbReference type="VEuPathDB" id="FungiDB:JI435_160190"/>
<name>Q0TWT9_PHANO</name>
<organism evidence="2 3">
    <name type="scientific">Phaeosphaeria nodorum (strain SN15 / ATCC MYA-4574 / FGSC 10173)</name>
    <name type="common">Glume blotch fungus</name>
    <name type="synonym">Parastagonospora nodorum</name>
    <dbReference type="NCBI Taxonomy" id="321614"/>
    <lineage>
        <taxon>Eukaryota</taxon>
        <taxon>Fungi</taxon>
        <taxon>Dikarya</taxon>
        <taxon>Ascomycota</taxon>
        <taxon>Pezizomycotina</taxon>
        <taxon>Dothideomycetes</taxon>
        <taxon>Pleosporomycetidae</taxon>
        <taxon>Pleosporales</taxon>
        <taxon>Pleosporineae</taxon>
        <taxon>Phaeosphaeriaceae</taxon>
        <taxon>Parastagonospora</taxon>
    </lineage>
</organism>
<dbReference type="EMBL" id="CH445366">
    <property type="protein sequence ID" value="EAT76598.2"/>
    <property type="molecule type" value="Genomic_DNA"/>
</dbReference>
<reference evidence="3" key="1">
    <citation type="journal article" date="2007" name="Plant Cell">
        <title>Dothideomycete-plant interactions illuminated by genome sequencing and EST analysis of the wheat pathogen Stagonospora nodorum.</title>
        <authorList>
            <person name="Hane J.K."/>
            <person name="Lowe R.G."/>
            <person name="Solomon P.S."/>
            <person name="Tan K.C."/>
            <person name="Schoch C.L."/>
            <person name="Spatafora J.W."/>
            <person name="Crous P.W."/>
            <person name="Kodira C."/>
            <person name="Birren B.W."/>
            <person name="Galagan J.E."/>
            <person name="Torriani S.F."/>
            <person name="McDonald B.A."/>
            <person name="Oliver R.P."/>
        </authorList>
    </citation>
    <scope>NUCLEOTIDE SEQUENCE [LARGE SCALE GENOMIC DNA]</scope>
    <source>
        <strain evidence="3">SN15 / ATCC MYA-4574 / FGSC 10173</strain>
    </source>
</reference>
<dbReference type="AlphaFoldDB" id="Q0TWT9"/>
<feature type="region of interest" description="Disordered" evidence="1">
    <location>
        <begin position="103"/>
        <end position="125"/>
    </location>
</feature>
<dbReference type="Proteomes" id="UP000001055">
    <property type="component" value="Unassembled WGS sequence"/>
</dbReference>
<accession>Q0TWT9</accession>